<dbReference type="Proteomes" id="UP000230956">
    <property type="component" value="Unassembled WGS sequence"/>
</dbReference>
<evidence type="ECO:0000259" key="2">
    <source>
        <dbReference type="PROSITE" id="PS00662"/>
    </source>
</evidence>
<dbReference type="Gene3D" id="3.30.450.90">
    <property type="match status" value="1"/>
</dbReference>
<organism evidence="3 4">
    <name type="scientific">Candidatus Aquicultor secundus</name>
    <dbReference type="NCBI Taxonomy" id="1973895"/>
    <lineage>
        <taxon>Bacteria</taxon>
        <taxon>Bacillati</taxon>
        <taxon>Actinomycetota</taxon>
        <taxon>Candidatus Aquicultoria</taxon>
        <taxon>Candidatus Aquicultorales</taxon>
        <taxon>Candidatus Aquicultoraceae</taxon>
        <taxon>Candidatus Aquicultor</taxon>
    </lineage>
</organism>
<dbReference type="InterPro" id="IPR050921">
    <property type="entry name" value="T4SS_GSP_E_ATPase"/>
</dbReference>
<gene>
    <name evidence="3" type="ORF">COY37_01785</name>
</gene>
<protein>
    <submittedName>
        <fullName evidence="3">Type IV pili twitching motility protein PilT</fullName>
    </submittedName>
</protein>
<accession>A0A2M7TA31</accession>
<dbReference type="GO" id="GO:0005524">
    <property type="term" value="F:ATP binding"/>
    <property type="evidence" value="ECO:0007669"/>
    <property type="project" value="InterPro"/>
</dbReference>
<comment type="similarity">
    <text evidence="1">Belongs to the GSP E family.</text>
</comment>
<proteinExistence type="inferred from homology"/>
<dbReference type="InterPro" id="IPR003593">
    <property type="entry name" value="AAA+_ATPase"/>
</dbReference>
<evidence type="ECO:0000256" key="1">
    <source>
        <dbReference type="ARBA" id="ARBA00006611"/>
    </source>
</evidence>
<dbReference type="Pfam" id="PF00437">
    <property type="entry name" value="T2SSE"/>
    <property type="match status" value="1"/>
</dbReference>
<dbReference type="EMBL" id="PFNG01000043">
    <property type="protein sequence ID" value="PIZ41782.1"/>
    <property type="molecule type" value="Genomic_DNA"/>
</dbReference>
<dbReference type="Gene3D" id="3.40.50.300">
    <property type="entry name" value="P-loop containing nucleotide triphosphate hydrolases"/>
    <property type="match status" value="1"/>
</dbReference>
<evidence type="ECO:0000313" key="4">
    <source>
        <dbReference type="Proteomes" id="UP000230956"/>
    </source>
</evidence>
<dbReference type="CDD" id="cd01131">
    <property type="entry name" value="PilT"/>
    <property type="match status" value="1"/>
</dbReference>
<dbReference type="AlphaFoldDB" id="A0A2M7TA31"/>
<dbReference type="PROSITE" id="PS00662">
    <property type="entry name" value="T2SP_E"/>
    <property type="match status" value="1"/>
</dbReference>
<dbReference type="InterPro" id="IPR001482">
    <property type="entry name" value="T2SS/T4SS_dom"/>
</dbReference>
<dbReference type="InterPro" id="IPR027417">
    <property type="entry name" value="P-loop_NTPase"/>
</dbReference>
<reference evidence="4" key="1">
    <citation type="submission" date="2017-09" db="EMBL/GenBank/DDBJ databases">
        <title>Depth-based differentiation of microbial function through sediment-hosted aquifers and enrichment of novel symbionts in the deep terrestrial subsurface.</title>
        <authorList>
            <person name="Probst A.J."/>
            <person name="Ladd B."/>
            <person name="Jarett J.K."/>
            <person name="Geller-Mcgrath D.E."/>
            <person name="Sieber C.M.K."/>
            <person name="Emerson J.B."/>
            <person name="Anantharaman K."/>
            <person name="Thomas B.C."/>
            <person name="Malmstrom R."/>
            <person name="Stieglmeier M."/>
            <person name="Klingl A."/>
            <person name="Woyke T."/>
            <person name="Ryan C.M."/>
            <person name="Banfield J.F."/>
        </authorList>
    </citation>
    <scope>NUCLEOTIDE SEQUENCE [LARGE SCALE GENOMIC DNA]</scope>
</reference>
<sequence length="346" mass="38794">MQVLERKASDLHITAGTPPMVRVHGDLQALDYPKLTPNDTKELIYSILTQDQREQLERNWEYDFSYGLTGHARFRVNAYYQRSSVSAAFRIIPVEIKSLDDLGLPQSLELLVRRPRGLVLVTGPTGSGKSTTLATLLNIINENRSFHIITIEDPIEYLHTHKQSIVNQREVGSDTKSFANALKYVLRQDPDVILVGEMRDMETISAALTAAETGHLVFSTLHTQDAPQTIDRIIDVFPPHQQQQIRIQLAGTLQGIVCQQLLPTVDGAGRCVAYEILMPTPGVRNMIREAKTHQIYNAMQTGSKHGMVTMDQCLADLHRYGKITFEMAVQKASDPNDLRQLLGRTA</sequence>
<dbReference type="SUPFAM" id="SSF52540">
    <property type="entry name" value="P-loop containing nucleoside triphosphate hydrolases"/>
    <property type="match status" value="1"/>
</dbReference>
<dbReference type="PANTHER" id="PTHR30486:SF16">
    <property type="entry name" value="TWITCHING MOTILITY PROTEIN PILT"/>
    <property type="match status" value="1"/>
</dbReference>
<evidence type="ECO:0000313" key="3">
    <source>
        <dbReference type="EMBL" id="PIZ41782.1"/>
    </source>
</evidence>
<feature type="domain" description="Bacterial type II secretion system protein E" evidence="2">
    <location>
        <begin position="186"/>
        <end position="200"/>
    </location>
</feature>
<comment type="caution">
    <text evidence="3">The sequence shown here is derived from an EMBL/GenBank/DDBJ whole genome shotgun (WGS) entry which is preliminary data.</text>
</comment>
<dbReference type="GO" id="GO:0016887">
    <property type="term" value="F:ATP hydrolysis activity"/>
    <property type="evidence" value="ECO:0007669"/>
    <property type="project" value="InterPro"/>
</dbReference>
<name>A0A2M7TA31_9ACTN</name>
<dbReference type="SMART" id="SM00382">
    <property type="entry name" value="AAA"/>
    <property type="match status" value="1"/>
</dbReference>
<dbReference type="PANTHER" id="PTHR30486">
    <property type="entry name" value="TWITCHING MOTILITY PROTEIN PILT"/>
    <property type="match status" value="1"/>
</dbReference>
<dbReference type="NCBIfam" id="TIGR01420">
    <property type="entry name" value="pilT_fam"/>
    <property type="match status" value="1"/>
</dbReference>
<dbReference type="InterPro" id="IPR006321">
    <property type="entry name" value="PilT/PilU"/>
</dbReference>